<dbReference type="InterPro" id="IPR036047">
    <property type="entry name" value="F-box-like_dom_sf"/>
</dbReference>
<dbReference type="PANTHER" id="PTHR31900:SF34">
    <property type="entry name" value="EMB|CAB62440.1-RELATED"/>
    <property type="match status" value="1"/>
</dbReference>
<dbReference type="PROSITE" id="PS50181">
    <property type="entry name" value="FBOX"/>
    <property type="match status" value="1"/>
</dbReference>
<reference evidence="2" key="1">
    <citation type="submission" date="2020-01" db="EMBL/GenBank/DDBJ databases">
        <authorList>
            <person name="Mishra B."/>
        </authorList>
    </citation>
    <scope>NUCLEOTIDE SEQUENCE [LARGE SCALE GENOMIC DNA]</scope>
</reference>
<dbReference type="OrthoDB" id="1092183at2759"/>
<dbReference type="Pfam" id="PF24758">
    <property type="entry name" value="LRR_At5g56370"/>
    <property type="match status" value="1"/>
</dbReference>
<dbReference type="Proteomes" id="UP000467841">
    <property type="component" value="Unassembled WGS sequence"/>
</dbReference>
<dbReference type="SUPFAM" id="SSF52058">
    <property type="entry name" value="L domain-like"/>
    <property type="match status" value="1"/>
</dbReference>
<dbReference type="InterPro" id="IPR006566">
    <property type="entry name" value="FBD"/>
</dbReference>
<dbReference type="EMBL" id="CACVBM020001640">
    <property type="protein sequence ID" value="CAA7056377.1"/>
    <property type="molecule type" value="Genomic_DNA"/>
</dbReference>
<dbReference type="CDD" id="cd22160">
    <property type="entry name" value="F-box_AtFBL13-like"/>
    <property type="match status" value="1"/>
</dbReference>
<dbReference type="AlphaFoldDB" id="A0A6D2L9T9"/>
<keyword evidence="3" id="KW-1185">Reference proteome</keyword>
<dbReference type="SUPFAM" id="SSF81383">
    <property type="entry name" value="F-box domain"/>
    <property type="match status" value="1"/>
</dbReference>
<sequence>MEQQCKRGGQSLRNREVVNEDRISELPEDLLVKILSSLPAKNVTATCVLSKQWRCLWKMVPINLMFDSDKSSKFKENVHKSDSDKSSKFTENVHKSLLFHKALDSLHLKIGRIRFALNLGTWIRIAFARHVRKLVLDFHLEEEGLVISPASLCSFNDTLEIMKLKYSILLVIPSPVCLKSLRKLHLYYVKFKDEASLHNLLCGCPSLEDLVVHRKCYLDVETFTIAVPSLQRLTVEDDLSRQHGGGYVINAPSLKYLNILGFHDIEFFLIENKLELVEAKIINVSNIPNENILRSLTSVKRLSLHLSPLKPIDPYCNKEDCPVEWKWEQPKCVPECLLFHLERFVWRRYEWQREDEKEVATYILKNARLLKKTTFSTKPIHSKEVEKLEKRREMLNELVSVAGASNSCHIVFESK</sequence>
<dbReference type="InterPro" id="IPR050232">
    <property type="entry name" value="FBL13/AtMIF1-like"/>
</dbReference>
<organism evidence="2 3">
    <name type="scientific">Microthlaspi erraticum</name>
    <dbReference type="NCBI Taxonomy" id="1685480"/>
    <lineage>
        <taxon>Eukaryota</taxon>
        <taxon>Viridiplantae</taxon>
        <taxon>Streptophyta</taxon>
        <taxon>Embryophyta</taxon>
        <taxon>Tracheophyta</taxon>
        <taxon>Spermatophyta</taxon>
        <taxon>Magnoliopsida</taxon>
        <taxon>eudicotyledons</taxon>
        <taxon>Gunneridae</taxon>
        <taxon>Pentapetalae</taxon>
        <taxon>rosids</taxon>
        <taxon>malvids</taxon>
        <taxon>Brassicales</taxon>
        <taxon>Brassicaceae</taxon>
        <taxon>Coluteocarpeae</taxon>
        <taxon>Microthlaspi</taxon>
    </lineage>
</organism>
<dbReference type="InterPro" id="IPR053781">
    <property type="entry name" value="F-box_AtFBL13-like"/>
</dbReference>
<dbReference type="InterPro" id="IPR055411">
    <property type="entry name" value="LRR_FXL15/At3g58940/PEG3-like"/>
</dbReference>
<accession>A0A6D2L9T9</accession>
<comment type="caution">
    <text evidence="2">The sequence shown here is derived from an EMBL/GenBank/DDBJ whole genome shotgun (WGS) entry which is preliminary data.</text>
</comment>
<gene>
    <name evidence="2" type="ORF">MERR_LOCUS43613</name>
</gene>
<dbReference type="SMART" id="SM00579">
    <property type="entry name" value="FBD"/>
    <property type="match status" value="1"/>
</dbReference>
<dbReference type="PANTHER" id="PTHR31900">
    <property type="entry name" value="F-BOX/RNI SUPERFAMILY PROTEIN-RELATED"/>
    <property type="match status" value="1"/>
</dbReference>
<protein>
    <recommendedName>
        <fullName evidence="1">F-box domain-containing protein</fullName>
    </recommendedName>
</protein>
<name>A0A6D2L9T9_9BRAS</name>
<evidence type="ECO:0000259" key="1">
    <source>
        <dbReference type="PROSITE" id="PS50181"/>
    </source>
</evidence>
<dbReference type="SMART" id="SM00256">
    <property type="entry name" value="FBOX"/>
    <property type="match status" value="1"/>
</dbReference>
<evidence type="ECO:0000313" key="2">
    <source>
        <dbReference type="EMBL" id="CAA7056377.1"/>
    </source>
</evidence>
<proteinExistence type="predicted"/>
<dbReference type="Pfam" id="PF08387">
    <property type="entry name" value="FBD"/>
    <property type="match status" value="1"/>
</dbReference>
<feature type="domain" description="F-box" evidence="1">
    <location>
        <begin position="20"/>
        <end position="69"/>
    </location>
</feature>
<evidence type="ECO:0000313" key="3">
    <source>
        <dbReference type="Proteomes" id="UP000467841"/>
    </source>
</evidence>
<dbReference type="Pfam" id="PF00646">
    <property type="entry name" value="F-box"/>
    <property type="match status" value="1"/>
</dbReference>
<dbReference type="InterPro" id="IPR001810">
    <property type="entry name" value="F-box_dom"/>
</dbReference>
<dbReference type="Gene3D" id="3.80.10.10">
    <property type="entry name" value="Ribonuclease Inhibitor"/>
    <property type="match status" value="1"/>
</dbReference>
<dbReference type="Gene3D" id="1.20.1280.50">
    <property type="match status" value="1"/>
</dbReference>
<dbReference type="InterPro" id="IPR032675">
    <property type="entry name" value="LRR_dom_sf"/>
</dbReference>